<dbReference type="InterPro" id="IPR041698">
    <property type="entry name" value="Methyltransf_25"/>
</dbReference>
<dbReference type="GO" id="GO:0032259">
    <property type="term" value="P:methylation"/>
    <property type="evidence" value="ECO:0007669"/>
    <property type="project" value="UniProtKB-KW"/>
</dbReference>
<proteinExistence type="predicted"/>
<keyword evidence="1 5" id="KW-0489">Methyltransferase</keyword>
<keyword evidence="6" id="KW-1185">Reference proteome</keyword>
<dbReference type="PANTHER" id="PTHR43464">
    <property type="entry name" value="METHYLTRANSFERASE"/>
    <property type="match status" value="1"/>
</dbReference>
<evidence type="ECO:0000313" key="6">
    <source>
        <dbReference type="Proteomes" id="UP000006732"/>
    </source>
</evidence>
<keyword evidence="2 5" id="KW-0808">Transferase</keyword>
<protein>
    <submittedName>
        <fullName evidence="5">Methyltransferase type 11</fullName>
    </submittedName>
</protein>
<dbReference type="RefSeq" id="WP_011734741.1">
    <property type="nucleotide sequence ID" value="NC_008609.1"/>
</dbReference>
<dbReference type="KEGG" id="ppd:Ppro_0799"/>
<dbReference type="SUPFAM" id="SSF53335">
    <property type="entry name" value="S-adenosyl-L-methionine-dependent methyltransferases"/>
    <property type="match status" value="1"/>
</dbReference>
<dbReference type="PANTHER" id="PTHR43464:SF19">
    <property type="entry name" value="UBIQUINONE BIOSYNTHESIS O-METHYLTRANSFERASE, MITOCHONDRIAL"/>
    <property type="match status" value="1"/>
</dbReference>
<evidence type="ECO:0000256" key="3">
    <source>
        <dbReference type="ARBA" id="ARBA00022691"/>
    </source>
</evidence>
<dbReference type="CDD" id="cd02440">
    <property type="entry name" value="AdoMet_MTases"/>
    <property type="match status" value="1"/>
</dbReference>
<dbReference type="STRING" id="338966.Ppro_0799"/>
<name>A1AM59_PELPD</name>
<organism evidence="5 6">
    <name type="scientific">Pelobacter propionicus (strain DSM 2379 / NBRC 103807 / OttBd1)</name>
    <dbReference type="NCBI Taxonomy" id="338966"/>
    <lineage>
        <taxon>Bacteria</taxon>
        <taxon>Pseudomonadati</taxon>
        <taxon>Thermodesulfobacteriota</taxon>
        <taxon>Desulfuromonadia</taxon>
        <taxon>Desulfuromonadales</taxon>
        <taxon>Desulfuromonadaceae</taxon>
        <taxon>Pelobacter</taxon>
    </lineage>
</organism>
<dbReference type="EMBL" id="CP000482">
    <property type="protein sequence ID" value="ABK98429.1"/>
    <property type="molecule type" value="Genomic_DNA"/>
</dbReference>
<evidence type="ECO:0000313" key="5">
    <source>
        <dbReference type="EMBL" id="ABK98429.1"/>
    </source>
</evidence>
<evidence type="ECO:0000256" key="2">
    <source>
        <dbReference type="ARBA" id="ARBA00022679"/>
    </source>
</evidence>
<dbReference type="Pfam" id="PF13649">
    <property type="entry name" value="Methyltransf_25"/>
    <property type="match status" value="1"/>
</dbReference>
<dbReference type="InterPro" id="IPR029063">
    <property type="entry name" value="SAM-dependent_MTases_sf"/>
</dbReference>
<gene>
    <name evidence="5" type="ordered locus">Ppro_0799</name>
</gene>
<reference evidence="5 6" key="1">
    <citation type="submission" date="2006-10" db="EMBL/GenBank/DDBJ databases">
        <title>Complete sequence of chromosome of Pelobacter propionicus DSM 2379.</title>
        <authorList>
            <consortium name="US DOE Joint Genome Institute"/>
            <person name="Copeland A."/>
            <person name="Lucas S."/>
            <person name="Lapidus A."/>
            <person name="Barry K."/>
            <person name="Detter J.C."/>
            <person name="Glavina del Rio T."/>
            <person name="Hammon N."/>
            <person name="Israni S."/>
            <person name="Dalin E."/>
            <person name="Tice H."/>
            <person name="Pitluck S."/>
            <person name="Saunders E."/>
            <person name="Brettin T."/>
            <person name="Bruce D."/>
            <person name="Han C."/>
            <person name="Tapia R."/>
            <person name="Schmutz J."/>
            <person name="Larimer F."/>
            <person name="Land M."/>
            <person name="Hauser L."/>
            <person name="Kyrpides N."/>
            <person name="Kim E."/>
            <person name="Lovley D."/>
            <person name="Richardson P."/>
        </authorList>
    </citation>
    <scope>NUCLEOTIDE SEQUENCE [LARGE SCALE GENOMIC DNA]</scope>
    <source>
        <strain evidence="6">DSM 2379 / NBRC 103807 / OttBd1</strain>
    </source>
</reference>
<dbReference type="OrthoDB" id="5405545at2"/>
<evidence type="ECO:0000259" key="4">
    <source>
        <dbReference type="Pfam" id="PF13649"/>
    </source>
</evidence>
<accession>A1AM59</accession>
<dbReference type="HOGENOM" id="CLU_037990_16_2_7"/>
<dbReference type="Proteomes" id="UP000006732">
    <property type="component" value="Chromosome"/>
</dbReference>
<feature type="domain" description="Methyltransferase" evidence="4">
    <location>
        <begin position="51"/>
        <end position="146"/>
    </location>
</feature>
<sequence length="195" mass="21410">MNTMSSEQPETNKHGVCPWWMAYAFDNPLRRLMHPPARILGPYVQEGMTALDLGCGFGHYSLGMARLTGKTGKVVAVDVQQKMLDKTMGRARGDGLADIIQPLLCDGHGIGLPLRLDFALASNSLHETPDPRRLLSELFGMLSPGGLFLLMEPGVHLRQEEFEAEVAMAGAAGFIEVDRPRVIRQRCSLLKKTAP</sequence>
<dbReference type="AlphaFoldDB" id="A1AM59"/>
<keyword evidence="3" id="KW-0949">S-adenosyl-L-methionine</keyword>
<dbReference type="eggNOG" id="COG2226">
    <property type="taxonomic scope" value="Bacteria"/>
</dbReference>
<evidence type="ECO:0000256" key="1">
    <source>
        <dbReference type="ARBA" id="ARBA00022603"/>
    </source>
</evidence>
<dbReference type="GO" id="GO:0008757">
    <property type="term" value="F:S-adenosylmethionine-dependent methyltransferase activity"/>
    <property type="evidence" value="ECO:0007669"/>
    <property type="project" value="InterPro"/>
</dbReference>
<dbReference type="Gene3D" id="3.40.50.150">
    <property type="entry name" value="Vaccinia Virus protein VP39"/>
    <property type="match status" value="1"/>
</dbReference>